<gene>
    <name evidence="1" type="ORF">SAMN05421835_1379</name>
</gene>
<evidence type="ECO:0000313" key="1">
    <source>
        <dbReference type="EMBL" id="SFK83712.1"/>
    </source>
</evidence>
<name>A0A1I4CR21_9PSEU</name>
<protein>
    <submittedName>
        <fullName evidence="1">4,5-dihydroxyphthalate decarboxylase</fullName>
    </submittedName>
</protein>
<dbReference type="RefSeq" id="WP_091516334.1">
    <property type="nucleotide sequence ID" value="NZ_CBDQZW010000034.1"/>
</dbReference>
<dbReference type="EMBL" id="FORP01000037">
    <property type="protein sequence ID" value="SFK83712.1"/>
    <property type="molecule type" value="Genomic_DNA"/>
</dbReference>
<reference evidence="1 2" key="1">
    <citation type="submission" date="2016-10" db="EMBL/GenBank/DDBJ databases">
        <authorList>
            <person name="de Groot N.N."/>
        </authorList>
    </citation>
    <scope>NUCLEOTIDE SEQUENCE [LARGE SCALE GENOMIC DNA]</scope>
    <source>
        <strain evidence="1 2">DSM 44468</strain>
    </source>
</reference>
<dbReference type="OrthoDB" id="3805543at2"/>
<dbReference type="AlphaFoldDB" id="A0A1I4CR21"/>
<dbReference type="STRING" id="115433.SAMN05421835_1379"/>
<keyword evidence="2" id="KW-1185">Reference proteome</keyword>
<proteinExistence type="predicted"/>
<evidence type="ECO:0000313" key="2">
    <source>
        <dbReference type="Proteomes" id="UP000199025"/>
    </source>
</evidence>
<dbReference type="Gene3D" id="3.40.190.10">
    <property type="entry name" value="Periplasmic binding protein-like II"/>
    <property type="match status" value="1"/>
</dbReference>
<dbReference type="SUPFAM" id="SSF53850">
    <property type="entry name" value="Periplasmic binding protein-like II"/>
    <property type="match status" value="1"/>
</dbReference>
<sequence length="329" mass="37709">MTRLQLSFACWDYDRMHALQDGRVRPEGVDLNFLSLPVEETFYRQLRYQEFDVSEMSLSSYLLTLDRDAPPFVALPVFPSRVFRHQSIYINTASGIERPQDLVGKRVGLPEYQLTACVWQRGILAEEYGVPVDSVRYFTGGVEEPGRSEKIALNLPDSVSVTPIGPGQTLSAMLADGELDAIYSATQPSCFGRVPTVRHLFEDFAAVEKDYYRRTRIFPIMHTVVLRRELHERHPWLARSLTKAFTRSLEVAYADLHHRNAFKVMLPWLQQHLAETLEVLGPGYWDYGLERNRHVLETFARYSHEQGLASRLRTAEEIVLASAADSFKL</sequence>
<dbReference type="Proteomes" id="UP000199025">
    <property type="component" value="Unassembled WGS sequence"/>
</dbReference>
<accession>A0A1I4CR21</accession>
<organism evidence="1 2">
    <name type="scientific">Amycolatopsis sacchari</name>
    <dbReference type="NCBI Taxonomy" id="115433"/>
    <lineage>
        <taxon>Bacteria</taxon>
        <taxon>Bacillati</taxon>
        <taxon>Actinomycetota</taxon>
        <taxon>Actinomycetes</taxon>
        <taxon>Pseudonocardiales</taxon>
        <taxon>Pseudonocardiaceae</taxon>
        <taxon>Amycolatopsis</taxon>
    </lineage>
</organism>